<dbReference type="EMBL" id="CP002455">
    <property type="protein sequence ID" value="ADX68253.1"/>
    <property type="molecule type" value="Genomic_DNA"/>
</dbReference>
<evidence type="ECO:0000313" key="3">
    <source>
        <dbReference type="Proteomes" id="UP000008641"/>
    </source>
</evidence>
<dbReference type="InterPro" id="IPR029039">
    <property type="entry name" value="Flavoprotein-like_sf"/>
</dbReference>
<evidence type="ECO:0000256" key="1">
    <source>
        <dbReference type="SAM" id="Phobius"/>
    </source>
</evidence>
<keyword evidence="1" id="KW-0472">Membrane</keyword>
<keyword evidence="1" id="KW-1133">Transmembrane helix</keyword>
<dbReference type="SUPFAM" id="SSF52218">
    <property type="entry name" value="Flavoproteins"/>
    <property type="match status" value="1"/>
</dbReference>
<feature type="transmembrane region" description="Helical" evidence="1">
    <location>
        <begin position="262"/>
        <end position="286"/>
    </location>
</feature>
<name>F0NZ36_WEEVC</name>
<dbReference type="Proteomes" id="UP000008641">
    <property type="component" value="Chromosome"/>
</dbReference>
<gene>
    <name evidence="2" type="ordered locus">Weevi_1553</name>
</gene>
<accession>F0NZ36</accession>
<dbReference type="OrthoDB" id="4547866at2"/>
<reference evidence="2 3" key="1">
    <citation type="journal article" date="2011" name="Stand. Genomic Sci.">
        <title>Complete genome sequence of Weeksella virosa type strain (9751).</title>
        <authorList>
            <person name="Lang E."/>
            <person name="Teshima H."/>
            <person name="Lucas S."/>
            <person name="Lapidus A."/>
            <person name="Hammon N."/>
            <person name="Deshpande S."/>
            <person name="Nolan M."/>
            <person name="Cheng J.F."/>
            <person name="Pitluck S."/>
            <person name="Liolios K."/>
            <person name="Pagani I."/>
            <person name="Mikhailova N."/>
            <person name="Ivanova N."/>
            <person name="Mavromatis K."/>
            <person name="Pati A."/>
            <person name="Tapia R."/>
            <person name="Han C."/>
            <person name="Goodwin L."/>
            <person name="Chen A."/>
            <person name="Palaniappan K."/>
            <person name="Land M."/>
            <person name="Hauser L."/>
            <person name="Chang Y.J."/>
            <person name="Jeffries C.D."/>
            <person name="Brambilla E.M."/>
            <person name="Kopitz M."/>
            <person name="Rohde M."/>
            <person name="Goker M."/>
            <person name="Tindall B.J."/>
            <person name="Detter J.C."/>
            <person name="Woyke T."/>
            <person name="Bristow J."/>
            <person name="Eisen J.A."/>
            <person name="Markowitz V."/>
            <person name="Hugenholtz P."/>
            <person name="Klenk H.P."/>
            <person name="Kyrpides N.C."/>
        </authorList>
    </citation>
    <scope>NUCLEOTIDE SEQUENCE [LARGE SCALE GENOMIC DNA]</scope>
    <source>
        <strain evidence="3">ATCC 43766 / DSM 16922 / JCM 21250 / NBRC 16016 / NCTC 11634 / CL345/78</strain>
    </source>
</reference>
<protein>
    <submittedName>
        <fullName evidence="2">Dialkylrecorsinol condensing enzyme DarA</fullName>
    </submittedName>
</protein>
<proteinExistence type="predicted"/>
<dbReference type="Gene3D" id="3.40.50.360">
    <property type="match status" value="1"/>
</dbReference>
<reference evidence="3" key="2">
    <citation type="journal article" date="2011" name="Stand. Genomic Sci.">
        <title>Complete genome sequence of Weeksella virosa type strain (9751T).</title>
        <authorList>
            <person name="Lang E."/>
            <person name="Teshima H."/>
            <person name="Lucas S."/>
            <person name="Lapidus A."/>
            <person name="Hammon N."/>
            <person name="Deshpande S."/>
            <person name="Nolan M."/>
            <person name="Cheng J."/>
            <person name="Pitluck S."/>
            <person name="Liolios K."/>
            <person name="Pagani I."/>
            <person name="Mikhailova N."/>
            <person name="Ivanova N."/>
            <person name="Mavromatis K."/>
            <person name="Pati A."/>
            <person name="Tapia R."/>
            <person name="Han C."/>
            <person name="Goodwin L."/>
            <person name="Chen A."/>
            <person name="Palaniappan K."/>
            <person name="Land M."/>
            <person name="Hauser L."/>
            <person name="Chang Y."/>
            <person name="Jeffries C."/>
            <person name="Brambilla E."/>
            <person name="Kopitz M."/>
            <person name="Rohde M."/>
            <person name="Goker M."/>
            <person name="Tindall B."/>
            <person name="Detter J."/>
            <person name="Woyke T."/>
            <person name="Bristow J."/>
            <person name="Eisen J."/>
            <person name="Markowitz V."/>
            <person name="Hugenholtz P."/>
            <person name="Klenk H."/>
            <person name="Kyrpides N."/>
        </authorList>
    </citation>
    <scope>NUCLEOTIDE SEQUENCE [LARGE SCALE GENOMIC DNA]</scope>
    <source>
        <strain evidence="3">ATCC 43766 / DSM 16922 / JCM 21250 / NBRC 16016 / NCTC 11634 / CL345/78</strain>
    </source>
</reference>
<sequence length="305" mass="35399">MKKVLVIYYSQSGQLKDIANSIAQPLVNDTTIEVDFYPIKMRKDFPFPWDKESFFGVFPDSFGQIPHEILAPPTEILHQKYDLILLHYQVWYLSPSIPVNSFLQSIYAEQLLKNTKVITVSGSRNMWVYAQEKMKKILLAQKAHLVGNIALTDRNINLISVVTVVDWMFTGLKRKAYGVFPLPGVSKKEIYQARKFGEIIRNALQNDNLNEIQTKLVAAGAVEIRWFLVSMDKKANRLFAVWIKIFRANPTKKSLLIKLFNIYLLIVIWFVSPIVHLIETLFYPFFIGKKRQQKKYYQGINLSEC</sequence>
<keyword evidence="3" id="KW-1185">Reference proteome</keyword>
<dbReference type="AlphaFoldDB" id="F0NZ36"/>
<dbReference type="KEGG" id="wvi:Weevi_1553"/>
<dbReference type="eggNOG" id="COG0716">
    <property type="taxonomic scope" value="Bacteria"/>
</dbReference>
<dbReference type="STRING" id="865938.Weevi_1553"/>
<dbReference type="HOGENOM" id="CLU_923775_0_0_10"/>
<dbReference type="RefSeq" id="WP_013598642.1">
    <property type="nucleotide sequence ID" value="NC_015144.1"/>
</dbReference>
<organism evidence="2 3">
    <name type="scientific">Weeksella virosa (strain ATCC 43766 / DSM 16922 / JCM 21250 / CCUG 30538 / CDC 9751 / IAM 14551 / NBRC 16016 / NCTC 11634 / CL345/78)</name>
    <dbReference type="NCBI Taxonomy" id="865938"/>
    <lineage>
        <taxon>Bacteria</taxon>
        <taxon>Pseudomonadati</taxon>
        <taxon>Bacteroidota</taxon>
        <taxon>Flavobacteriia</taxon>
        <taxon>Flavobacteriales</taxon>
        <taxon>Weeksellaceae</taxon>
        <taxon>Weeksella</taxon>
    </lineage>
</organism>
<keyword evidence="1" id="KW-0812">Transmembrane</keyword>
<evidence type="ECO:0000313" key="2">
    <source>
        <dbReference type="EMBL" id="ADX68253.1"/>
    </source>
</evidence>